<dbReference type="EMBL" id="BLKM01008356">
    <property type="protein sequence ID" value="GFG33449.1"/>
    <property type="molecule type" value="Genomic_DNA"/>
</dbReference>
<reference evidence="12" key="1">
    <citation type="submission" date="2020-01" db="EMBL/GenBank/DDBJ databases">
        <title>Draft genome sequence of the Termite Coptotermes fromosanus.</title>
        <authorList>
            <person name="Itakura S."/>
            <person name="Yosikawa Y."/>
            <person name="Umezawa K."/>
        </authorList>
    </citation>
    <scope>NUCLEOTIDE SEQUENCE [LARGE SCALE GENOMIC DNA]</scope>
</reference>
<feature type="transmembrane region" description="Helical" evidence="9">
    <location>
        <begin position="296"/>
        <end position="323"/>
    </location>
</feature>
<feature type="transmembrane region" description="Helical" evidence="9">
    <location>
        <begin position="576"/>
        <end position="599"/>
    </location>
</feature>
<evidence type="ECO:0000256" key="5">
    <source>
        <dbReference type="ARBA" id="ARBA00022989"/>
    </source>
</evidence>
<keyword evidence="3" id="KW-1003">Cell membrane</keyword>
<dbReference type="OrthoDB" id="6581555at2759"/>
<dbReference type="Proteomes" id="UP000502823">
    <property type="component" value="Unassembled WGS sequence"/>
</dbReference>
<feature type="domain" description="Ionotropic glutamate receptor C-terminal" evidence="10">
    <location>
        <begin position="302"/>
        <end position="411"/>
    </location>
</feature>
<dbReference type="AlphaFoldDB" id="A0A6L2PLI7"/>
<dbReference type="GO" id="GO:0015276">
    <property type="term" value="F:ligand-gated monoatomic ion channel activity"/>
    <property type="evidence" value="ECO:0007669"/>
    <property type="project" value="InterPro"/>
</dbReference>
<evidence type="ECO:0000256" key="4">
    <source>
        <dbReference type="ARBA" id="ARBA00022692"/>
    </source>
</evidence>
<evidence type="ECO:0000256" key="3">
    <source>
        <dbReference type="ARBA" id="ARBA00022475"/>
    </source>
</evidence>
<comment type="caution">
    <text evidence="11">The sequence shown here is derived from an EMBL/GenBank/DDBJ whole genome shotgun (WGS) entry which is preliminary data.</text>
</comment>
<sequence>MKQPDMYVVSLIADFFLYTRRTQVSLFVCWGIGTPDVIKQLSERGLSVSAPPLNGNMTSITSAISTGPTGAVLDTSCTSAIYFLIWALAARTFHNRGIHWLFLYYGNLISGNFSLTDVHQNNNTNFIPPTVTIASLDCFPLIPLIHVKSLDLLGPVIGKSGDIAGHWSSSHGLKMVSSIFNQREIHDLRGAVLNVTALGPIHAQQSRQMYDWSLLQLLTAVLNFRLQVVESRGRFKNSRELWVLQQITRGEADIGASSIIVTHDRVGLAEYTVAVEKFRPQLYYKVQSVRAARNIYILPFSVGVWASLCSLLLAITVALTFILRRESQLPKHEFGLFISEKDIADKSVQLKWELSEVLLVTTGALCQQGSARNPSTSAARTLFIVLFVLAVLTYTAYSASIISLLSSPTSVTSTLQGILRHSSKMGLALLNIHYYHAHFKDEDNAVSQKLHKIEVSPSFLELADGLESTVKGEVAFCADKVEAHTYLHHSHQTVEALCSVGKIPLLQGPEYQRAFPLPVSSPFTRPINFGLLHLIQFGLMARERQWWFEVKPLCDSPEPPAGTSFISITIEDIYPVLYLIAFGIACSCVLLPFECITHYSMKLYRKKYRNKQNPCYKGLARKKEVSLYGTPKLKQMRATWWISRAWQRFHGSFADAPLPFIH</sequence>
<keyword evidence="12" id="KW-1185">Reference proteome</keyword>
<accession>A0A6L2PLI7</accession>
<evidence type="ECO:0000256" key="6">
    <source>
        <dbReference type="ARBA" id="ARBA00023136"/>
    </source>
</evidence>
<evidence type="ECO:0000256" key="7">
    <source>
        <dbReference type="ARBA" id="ARBA00023170"/>
    </source>
</evidence>
<organism evidence="11 12">
    <name type="scientific">Coptotermes formosanus</name>
    <name type="common">Formosan subterranean termite</name>
    <dbReference type="NCBI Taxonomy" id="36987"/>
    <lineage>
        <taxon>Eukaryota</taxon>
        <taxon>Metazoa</taxon>
        <taxon>Ecdysozoa</taxon>
        <taxon>Arthropoda</taxon>
        <taxon>Hexapoda</taxon>
        <taxon>Insecta</taxon>
        <taxon>Pterygota</taxon>
        <taxon>Neoptera</taxon>
        <taxon>Polyneoptera</taxon>
        <taxon>Dictyoptera</taxon>
        <taxon>Blattodea</taxon>
        <taxon>Blattoidea</taxon>
        <taxon>Termitoidae</taxon>
        <taxon>Rhinotermitidae</taxon>
        <taxon>Coptotermes</taxon>
    </lineage>
</organism>
<dbReference type="InterPro" id="IPR052192">
    <property type="entry name" value="Insect_Ionotropic_Sensory_Rcpt"/>
</dbReference>
<name>A0A6L2PLI7_COPFO</name>
<comment type="similarity">
    <text evidence="2">Belongs to the glutamate-gated ion channel (TC 1.A.10.1) family.</text>
</comment>
<evidence type="ECO:0000256" key="2">
    <source>
        <dbReference type="ARBA" id="ARBA00008685"/>
    </source>
</evidence>
<proteinExistence type="inferred from homology"/>
<evidence type="ECO:0000313" key="11">
    <source>
        <dbReference type="EMBL" id="GFG33449.1"/>
    </source>
</evidence>
<dbReference type="InterPro" id="IPR001320">
    <property type="entry name" value="Iontro_rcpt_C"/>
</dbReference>
<keyword evidence="6 9" id="KW-0472">Membrane</keyword>
<dbReference type="PANTHER" id="PTHR42643:SF30">
    <property type="entry name" value="IONOTROPIC RECEPTOR 40A-RELATED"/>
    <property type="match status" value="1"/>
</dbReference>
<keyword evidence="7" id="KW-0675">Receptor</keyword>
<evidence type="ECO:0000256" key="8">
    <source>
        <dbReference type="ARBA" id="ARBA00023180"/>
    </source>
</evidence>
<dbReference type="PANTHER" id="PTHR42643">
    <property type="entry name" value="IONOTROPIC RECEPTOR 20A-RELATED"/>
    <property type="match status" value="1"/>
</dbReference>
<gene>
    <name evidence="11" type="ORF">Cfor_10038</name>
</gene>
<evidence type="ECO:0000313" key="12">
    <source>
        <dbReference type="Proteomes" id="UP000502823"/>
    </source>
</evidence>
<evidence type="ECO:0000259" key="10">
    <source>
        <dbReference type="Pfam" id="PF00060"/>
    </source>
</evidence>
<feature type="transmembrane region" description="Helical" evidence="9">
    <location>
        <begin position="382"/>
        <end position="405"/>
    </location>
</feature>
<evidence type="ECO:0000256" key="1">
    <source>
        <dbReference type="ARBA" id="ARBA00004651"/>
    </source>
</evidence>
<dbReference type="InParanoid" id="A0A6L2PLI7"/>
<dbReference type="Gene3D" id="1.10.287.70">
    <property type="match status" value="1"/>
</dbReference>
<keyword evidence="5 9" id="KW-1133">Transmembrane helix</keyword>
<dbReference type="GO" id="GO:0005886">
    <property type="term" value="C:plasma membrane"/>
    <property type="evidence" value="ECO:0007669"/>
    <property type="project" value="UniProtKB-SubCell"/>
</dbReference>
<keyword evidence="4 9" id="KW-0812">Transmembrane</keyword>
<dbReference type="GO" id="GO:0050906">
    <property type="term" value="P:detection of stimulus involved in sensory perception"/>
    <property type="evidence" value="ECO:0007669"/>
    <property type="project" value="UniProtKB-ARBA"/>
</dbReference>
<comment type="subcellular location">
    <subcellularLocation>
        <location evidence="1">Cell membrane</location>
        <topology evidence="1">Multi-pass membrane protein</topology>
    </subcellularLocation>
</comment>
<dbReference type="Pfam" id="PF00060">
    <property type="entry name" value="Lig_chan"/>
    <property type="match status" value="1"/>
</dbReference>
<evidence type="ECO:0000256" key="9">
    <source>
        <dbReference type="SAM" id="Phobius"/>
    </source>
</evidence>
<keyword evidence="8" id="KW-0325">Glycoprotein</keyword>
<protein>
    <recommendedName>
        <fullName evidence="10">Ionotropic glutamate receptor C-terminal domain-containing protein</fullName>
    </recommendedName>
</protein>
<dbReference type="SUPFAM" id="SSF53850">
    <property type="entry name" value="Periplasmic binding protein-like II"/>
    <property type="match status" value="1"/>
</dbReference>